<evidence type="ECO:0000256" key="4">
    <source>
        <dbReference type="ARBA" id="ARBA00022801"/>
    </source>
</evidence>
<evidence type="ECO:0000256" key="1">
    <source>
        <dbReference type="ARBA" id="ARBA00005915"/>
    </source>
</evidence>
<feature type="domain" description="RecJ OB" evidence="8">
    <location>
        <begin position="481"/>
        <end position="594"/>
    </location>
</feature>
<keyword evidence="5 9" id="KW-0269">Exonuclease</keyword>
<dbReference type="InterPro" id="IPR038763">
    <property type="entry name" value="DHH_sf"/>
</dbReference>
<comment type="similarity">
    <text evidence="1">Belongs to the RecJ family.</text>
</comment>
<evidence type="ECO:0000313" key="10">
    <source>
        <dbReference type="Proteomes" id="UP001595711"/>
    </source>
</evidence>
<dbReference type="Pfam" id="PF01368">
    <property type="entry name" value="DHH"/>
    <property type="match status" value="1"/>
</dbReference>
<dbReference type="Proteomes" id="UP001595711">
    <property type="component" value="Unassembled WGS sequence"/>
</dbReference>
<dbReference type="SUPFAM" id="SSF64182">
    <property type="entry name" value="DHH phosphoesterases"/>
    <property type="match status" value="1"/>
</dbReference>
<dbReference type="Gene3D" id="3.10.310.30">
    <property type="match status" value="1"/>
</dbReference>
<evidence type="ECO:0000313" key="9">
    <source>
        <dbReference type="EMBL" id="MFC3677234.1"/>
    </source>
</evidence>
<dbReference type="InterPro" id="IPR004610">
    <property type="entry name" value="RecJ"/>
</dbReference>
<evidence type="ECO:0000259" key="7">
    <source>
        <dbReference type="Pfam" id="PF02272"/>
    </source>
</evidence>
<keyword evidence="4" id="KW-0378">Hydrolase</keyword>
<dbReference type="InterPro" id="IPR003156">
    <property type="entry name" value="DHHA1_dom"/>
</dbReference>
<dbReference type="EMBL" id="JBHRYJ010000004">
    <property type="protein sequence ID" value="MFC3677234.1"/>
    <property type="molecule type" value="Genomic_DNA"/>
</dbReference>
<evidence type="ECO:0000259" key="6">
    <source>
        <dbReference type="Pfam" id="PF01368"/>
    </source>
</evidence>
<dbReference type="InterPro" id="IPR051673">
    <property type="entry name" value="SSDNA_exonuclease_RecJ"/>
</dbReference>
<dbReference type="InterPro" id="IPR041122">
    <property type="entry name" value="RecJ_OB"/>
</dbReference>
<dbReference type="Gene3D" id="3.90.1640.30">
    <property type="match status" value="1"/>
</dbReference>
<organism evidence="9 10">
    <name type="scientific">Ferrovibrio xuzhouensis</name>
    <dbReference type="NCBI Taxonomy" id="1576914"/>
    <lineage>
        <taxon>Bacteria</taxon>
        <taxon>Pseudomonadati</taxon>
        <taxon>Pseudomonadota</taxon>
        <taxon>Alphaproteobacteria</taxon>
        <taxon>Rhodospirillales</taxon>
        <taxon>Rhodospirillaceae</taxon>
        <taxon>Ferrovibrio</taxon>
    </lineage>
</organism>
<dbReference type="NCBIfam" id="TIGR00644">
    <property type="entry name" value="recJ"/>
    <property type="match status" value="1"/>
</dbReference>
<dbReference type="PANTHER" id="PTHR30255:SF2">
    <property type="entry name" value="SINGLE-STRANDED-DNA-SPECIFIC EXONUCLEASE RECJ"/>
    <property type="match status" value="1"/>
</dbReference>
<protein>
    <recommendedName>
        <fullName evidence="2">Single-stranded-DNA-specific exonuclease RecJ</fullName>
    </recommendedName>
</protein>
<keyword evidence="10" id="KW-1185">Reference proteome</keyword>
<sequence>MNAVADAPFLGIASSLQGRRWRLRNTDERLALALAQRAGLPEVLGRVLAGRGIDIDALDDHLNPSLRRLLPDPSRFHDMDAAADRLASAIIADERVAVFGDYDVDGATSSALLNRFFGALDRRLRVYIPDRLKEGYGPNAPALRKLAGEGVRLVVTVDCGTLAFAALEDAAAAGLDVVVVDHHLAEPDLPRAIAVINPNRLDEPAGFGQLAAVGVAFLLVVATNRRLRARGFYSDARPEPDLLGWLDLVALGTVCDVVPLTGINRALVTQGIKILRSRRNAGLAALADVAGLSEPAGAYHLGFLLGPRVNAGGRVGQADLGTRLLSCDDAREAGVMAAELDRYNRERQEIEAAVLAEAMAEFEHVPDDVPLALVARAGWHPGVIGIVAARIREAAGRPSFVIALDDETGLGKGSGRSIPGVDLGAAVVAAGQAGLLVNGGGHAMAAGLTVEAAKLNELKAFLNERLAGAVAAAGASASLGIDGALGIGGATADLCDQLETLGPYGSGNPEPRFALPAVRVIQADVVGEKHVRCLLTAADGGGPRLRAIAFRSIEAPLGAALLHARQTGAPLHVAGHLRADHWRGERRVQFVLEDAARPVG</sequence>
<dbReference type="Pfam" id="PF17768">
    <property type="entry name" value="RecJ_OB"/>
    <property type="match status" value="1"/>
</dbReference>
<reference evidence="10" key="1">
    <citation type="journal article" date="2019" name="Int. J. Syst. Evol. Microbiol.">
        <title>The Global Catalogue of Microorganisms (GCM) 10K type strain sequencing project: providing services to taxonomists for standard genome sequencing and annotation.</title>
        <authorList>
            <consortium name="The Broad Institute Genomics Platform"/>
            <consortium name="The Broad Institute Genome Sequencing Center for Infectious Disease"/>
            <person name="Wu L."/>
            <person name="Ma J."/>
        </authorList>
    </citation>
    <scope>NUCLEOTIDE SEQUENCE [LARGE SCALE GENOMIC DNA]</scope>
    <source>
        <strain evidence="10">KCTC 42182</strain>
    </source>
</reference>
<dbReference type="GO" id="GO:0004527">
    <property type="term" value="F:exonuclease activity"/>
    <property type="evidence" value="ECO:0007669"/>
    <property type="project" value="UniProtKB-KW"/>
</dbReference>
<dbReference type="RefSeq" id="WP_379728775.1">
    <property type="nucleotide sequence ID" value="NZ_JBHRYJ010000004.1"/>
</dbReference>
<comment type="caution">
    <text evidence="9">The sequence shown here is derived from an EMBL/GenBank/DDBJ whole genome shotgun (WGS) entry which is preliminary data.</text>
</comment>
<evidence type="ECO:0000256" key="2">
    <source>
        <dbReference type="ARBA" id="ARBA00019841"/>
    </source>
</evidence>
<evidence type="ECO:0000256" key="3">
    <source>
        <dbReference type="ARBA" id="ARBA00022722"/>
    </source>
</evidence>
<feature type="domain" description="DHHA1" evidence="7">
    <location>
        <begin position="373"/>
        <end position="467"/>
    </location>
</feature>
<feature type="domain" description="DDH" evidence="6">
    <location>
        <begin position="95"/>
        <end position="253"/>
    </location>
</feature>
<evidence type="ECO:0000256" key="5">
    <source>
        <dbReference type="ARBA" id="ARBA00022839"/>
    </source>
</evidence>
<proteinExistence type="inferred from homology"/>
<evidence type="ECO:0000259" key="8">
    <source>
        <dbReference type="Pfam" id="PF17768"/>
    </source>
</evidence>
<dbReference type="Pfam" id="PF02272">
    <property type="entry name" value="DHHA1"/>
    <property type="match status" value="1"/>
</dbReference>
<keyword evidence="3" id="KW-0540">Nuclease</keyword>
<gene>
    <name evidence="9" type="primary">recJ</name>
    <name evidence="9" type="ORF">ACFOOQ_16880</name>
</gene>
<name>A0ABV7VI88_9PROT</name>
<dbReference type="InterPro" id="IPR001667">
    <property type="entry name" value="DDH_dom"/>
</dbReference>
<accession>A0ABV7VI88</accession>
<dbReference type="PANTHER" id="PTHR30255">
    <property type="entry name" value="SINGLE-STRANDED-DNA-SPECIFIC EXONUCLEASE RECJ"/>
    <property type="match status" value="1"/>
</dbReference>